<reference evidence="1 2" key="1">
    <citation type="journal article" date="2022" name="Plant J.">
        <title>Chromosome-level genome of Camellia lanceoleosa provides a valuable resource for understanding genome evolution and self-incompatibility.</title>
        <authorList>
            <person name="Gong W."/>
            <person name="Xiao S."/>
            <person name="Wang L."/>
            <person name="Liao Z."/>
            <person name="Chang Y."/>
            <person name="Mo W."/>
            <person name="Hu G."/>
            <person name="Li W."/>
            <person name="Zhao G."/>
            <person name="Zhu H."/>
            <person name="Hu X."/>
            <person name="Ji K."/>
            <person name="Xiang X."/>
            <person name="Song Q."/>
            <person name="Yuan D."/>
            <person name="Jin S."/>
            <person name="Zhang L."/>
        </authorList>
    </citation>
    <scope>NUCLEOTIDE SEQUENCE [LARGE SCALE GENOMIC DNA]</scope>
    <source>
        <strain evidence="1">SQ_2022a</strain>
    </source>
</reference>
<evidence type="ECO:0000313" key="1">
    <source>
        <dbReference type="EMBL" id="KAI8019185.1"/>
    </source>
</evidence>
<keyword evidence="2" id="KW-1185">Reference proteome</keyword>
<protein>
    <submittedName>
        <fullName evidence="1">OBERON-like protein</fullName>
    </submittedName>
</protein>
<organism evidence="1 2">
    <name type="scientific">Camellia lanceoleosa</name>
    <dbReference type="NCBI Taxonomy" id="1840588"/>
    <lineage>
        <taxon>Eukaryota</taxon>
        <taxon>Viridiplantae</taxon>
        <taxon>Streptophyta</taxon>
        <taxon>Embryophyta</taxon>
        <taxon>Tracheophyta</taxon>
        <taxon>Spermatophyta</taxon>
        <taxon>Magnoliopsida</taxon>
        <taxon>eudicotyledons</taxon>
        <taxon>Gunneridae</taxon>
        <taxon>Pentapetalae</taxon>
        <taxon>asterids</taxon>
        <taxon>Ericales</taxon>
        <taxon>Theaceae</taxon>
        <taxon>Camellia</taxon>
    </lineage>
</organism>
<accession>A0ACC0I380</accession>
<evidence type="ECO:0000313" key="2">
    <source>
        <dbReference type="Proteomes" id="UP001060215"/>
    </source>
</evidence>
<proteinExistence type="predicted"/>
<comment type="caution">
    <text evidence="1">The sequence shown here is derived from an EMBL/GenBank/DDBJ whole genome shotgun (WGS) entry which is preliminary data.</text>
</comment>
<name>A0ACC0I380_9ERIC</name>
<sequence length="108" mass="11435">MLPPRQLPRTSGLHTSLFLASSEARGSPDLQEPRSNYNQVRDNGAPIVTDEEDLVEIQGVEKGDEIADDVEDGVAGGERRSISVAVAAKIGGDCSVAGRGEREHLVAP</sequence>
<gene>
    <name evidence="1" type="ORF">LOK49_LG04G02779</name>
</gene>
<dbReference type="EMBL" id="CM045759">
    <property type="protein sequence ID" value="KAI8019185.1"/>
    <property type="molecule type" value="Genomic_DNA"/>
</dbReference>
<dbReference type="Proteomes" id="UP001060215">
    <property type="component" value="Chromosome 2"/>
</dbReference>